<keyword evidence="2" id="KW-0539">Nucleus</keyword>
<reference evidence="6" key="2">
    <citation type="submission" date="2020-05" db="UniProtKB">
        <authorList>
            <consortium name="EnsemblMetazoa"/>
        </authorList>
    </citation>
    <scope>IDENTIFICATION</scope>
    <source>
        <strain evidence="6">IAEA</strain>
    </source>
</reference>
<name>A0A1B0B224_9MUSC</name>
<organism evidence="6 7">
    <name type="scientific">Glossina palpalis gambiensis</name>
    <dbReference type="NCBI Taxonomy" id="67801"/>
    <lineage>
        <taxon>Eukaryota</taxon>
        <taxon>Metazoa</taxon>
        <taxon>Ecdysozoa</taxon>
        <taxon>Arthropoda</taxon>
        <taxon>Hexapoda</taxon>
        <taxon>Insecta</taxon>
        <taxon>Pterygota</taxon>
        <taxon>Neoptera</taxon>
        <taxon>Endopterygota</taxon>
        <taxon>Diptera</taxon>
        <taxon>Brachycera</taxon>
        <taxon>Muscomorpha</taxon>
        <taxon>Hippoboscoidea</taxon>
        <taxon>Glossinidae</taxon>
        <taxon>Glossina</taxon>
    </lineage>
</organism>
<sequence>MSFSVSASVCWMPPFCCCMHVWFQNRRAKWRRQEKSESLRLGLTHFTQLPHRLGCGPAGLSVDPWLSPPLLSALPGFLSHPQTVYPSYLTPPLSLAPTGLSMSTLASMGPHGPPPPPGHPPPSPLGSGPPHPGHTHVSLAHLSPHLSRMSPQNLATMATTPMSSSALISSSNSNTPLTPPNSNQNNSPMANLSTSAPSPQNLSASSATMISSTISHLNESNNAEDAENSNADKSLSTSIEVLDVGRESPLNMGATVSTTTTTNTITNSSVTVQPQTTDIRTNSIATLRIKAKEHLENINKNLAMV</sequence>
<evidence type="ECO:0000259" key="5">
    <source>
        <dbReference type="PROSITE" id="PS50803"/>
    </source>
</evidence>
<proteinExistence type="predicted"/>
<dbReference type="CDD" id="cd00086">
    <property type="entry name" value="homeodomain"/>
    <property type="match status" value="1"/>
</dbReference>
<dbReference type="PANTHER" id="PTHR24329:SF543">
    <property type="entry name" value="FI01017P-RELATED"/>
    <property type="match status" value="1"/>
</dbReference>
<dbReference type="InterPro" id="IPR050649">
    <property type="entry name" value="Paired_Homeobox_TFs"/>
</dbReference>
<keyword evidence="2" id="KW-0238">DNA-binding</keyword>
<dbReference type="EMBL" id="JXJN01007394">
    <property type="status" value="NOT_ANNOTATED_CDS"/>
    <property type="molecule type" value="Genomic_DNA"/>
</dbReference>
<feature type="DNA-binding region" description="Homeobox" evidence="2">
    <location>
        <begin position="21"/>
        <end position="34"/>
    </location>
</feature>
<feature type="domain" description="OAR" evidence="5">
    <location>
        <begin position="282"/>
        <end position="295"/>
    </location>
</feature>
<dbReference type="GO" id="GO:0000981">
    <property type="term" value="F:DNA-binding transcription factor activity, RNA polymerase II-specific"/>
    <property type="evidence" value="ECO:0007669"/>
    <property type="project" value="TreeGrafter"/>
</dbReference>
<reference evidence="7" key="1">
    <citation type="submission" date="2015-01" db="EMBL/GenBank/DDBJ databases">
        <authorList>
            <person name="Aksoy S."/>
            <person name="Warren W."/>
            <person name="Wilson R.K."/>
        </authorList>
    </citation>
    <scope>NUCLEOTIDE SEQUENCE [LARGE SCALE GENOMIC DNA]</scope>
    <source>
        <strain evidence="7">IAEA</strain>
    </source>
</reference>
<dbReference type="SUPFAM" id="SSF46689">
    <property type="entry name" value="Homeodomain-like"/>
    <property type="match status" value="1"/>
</dbReference>
<evidence type="ECO:0000259" key="4">
    <source>
        <dbReference type="PROSITE" id="PS50071"/>
    </source>
</evidence>
<dbReference type="Proteomes" id="UP000092460">
    <property type="component" value="Unassembled WGS sequence"/>
</dbReference>
<keyword evidence="7" id="KW-1185">Reference proteome</keyword>
<dbReference type="PROSITE" id="PS50071">
    <property type="entry name" value="HOMEOBOX_2"/>
    <property type="match status" value="1"/>
</dbReference>
<dbReference type="GO" id="GO:0005634">
    <property type="term" value="C:nucleus"/>
    <property type="evidence" value="ECO:0007669"/>
    <property type="project" value="UniProtKB-SubCell"/>
</dbReference>
<feature type="compositionally biased region" description="Polar residues" evidence="3">
    <location>
        <begin position="189"/>
        <end position="202"/>
    </location>
</feature>
<feature type="region of interest" description="Disordered" evidence="3">
    <location>
        <begin position="100"/>
        <end position="138"/>
    </location>
</feature>
<evidence type="ECO:0000256" key="1">
    <source>
        <dbReference type="ARBA" id="ARBA00004123"/>
    </source>
</evidence>
<dbReference type="GO" id="GO:0000977">
    <property type="term" value="F:RNA polymerase II transcription regulatory region sequence-specific DNA binding"/>
    <property type="evidence" value="ECO:0007669"/>
    <property type="project" value="TreeGrafter"/>
</dbReference>
<dbReference type="EnsemblMetazoa" id="GPPI016339-RA">
    <property type="protein sequence ID" value="GPPI016339-PA"/>
    <property type="gene ID" value="GPPI016339"/>
</dbReference>
<protein>
    <recommendedName>
        <fullName evidence="8">OAR domain-containing protein</fullName>
    </recommendedName>
</protein>
<dbReference type="STRING" id="67801.A0A1B0B224"/>
<feature type="compositionally biased region" description="Low complexity" evidence="3">
    <location>
        <begin position="163"/>
        <end position="188"/>
    </location>
</feature>
<dbReference type="InterPro" id="IPR003654">
    <property type="entry name" value="OAR_dom"/>
</dbReference>
<dbReference type="PROSITE" id="PS50803">
    <property type="entry name" value="OAR"/>
    <property type="match status" value="1"/>
</dbReference>
<dbReference type="InterPro" id="IPR009057">
    <property type="entry name" value="Homeodomain-like_sf"/>
</dbReference>
<accession>A0A1B0B224</accession>
<feature type="compositionally biased region" description="Pro residues" evidence="3">
    <location>
        <begin position="111"/>
        <end position="132"/>
    </location>
</feature>
<dbReference type="Pfam" id="PF03826">
    <property type="entry name" value="OAR"/>
    <property type="match status" value="1"/>
</dbReference>
<dbReference type="Gene3D" id="1.10.10.60">
    <property type="entry name" value="Homeodomain-like"/>
    <property type="match status" value="1"/>
</dbReference>
<evidence type="ECO:0000256" key="2">
    <source>
        <dbReference type="PROSITE-ProRule" id="PRU00108"/>
    </source>
</evidence>
<feature type="domain" description="Homeobox" evidence="4">
    <location>
        <begin position="19"/>
        <end position="33"/>
    </location>
</feature>
<evidence type="ECO:0000313" key="6">
    <source>
        <dbReference type="EnsemblMetazoa" id="GPPI016339-PA"/>
    </source>
</evidence>
<dbReference type="VEuPathDB" id="VectorBase:GPPI016339"/>
<evidence type="ECO:0000313" key="7">
    <source>
        <dbReference type="Proteomes" id="UP000092460"/>
    </source>
</evidence>
<evidence type="ECO:0000256" key="3">
    <source>
        <dbReference type="SAM" id="MobiDB-lite"/>
    </source>
</evidence>
<feature type="region of interest" description="Disordered" evidence="3">
    <location>
        <begin position="160"/>
        <end position="206"/>
    </location>
</feature>
<evidence type="ECO:0008006" key="8">
    <source>
        <dbReference type="Google" id="ProtNLM"/>
    </source>
</evidence>
<dbReference type="InterPro" id="IPR001356">
    <property type="entry name" value="HD"/>
</dbReference>
<comment type="subcellular location">
    <subcellularLocation>
        <location evidence="1 2">Nucleus</location>
    </subcellularLocation>
</comment>
<dbReference type="PANTHER" id="PTHR24329">
    <property type="entry name" value="HOMEOBOX PROTEIN ARISTALESS"/>
    <property type="match status" value="1"/>
</dbReference>
<keyword evidence="2" id="KW-0371">Homeobox</keyword>
<dbReference type="AlphaFoldDB" id="A0A1B0B224"/>